<proteinExistence type="predicted"/>
<comment type="caution">
    <text evidence="1">The sequence shown here is derived from an EMBL/GenBank/DDBJ whole genome shotgun (WGS) entry which is preliminary data.</text>
</comment>
<sequence length="200" mass="22651">MSFSNPSRDLDLLMRVSVPVHQEFFCRLVEAYPRVGDGLLGSIRGADNNRALQLEMFLLRNFAEFPIHIQKRYSNIAMLTERFRRNVKVVLDTLATVIEGDTMRTYITGLAECPHGENAAERDLTSISTARLWSVEAIRLEGYLMFERDTQVDPMSALYDTYTLNWLRGGLATFLGVPVLHGLMLVHSADSVFEELMGGF</sequence>
<name>A0AAW0B8P0_9AGAR</name>
<dbReference type="Proteomes" id="UP001383192">
    <property type="component" value="Unassembled WGS sequence"/>
</dbReference>
<gene>
    <name evidence="1" type="ORF">VNI00_017107</name>
</gene>
<accession>A0AAW0B8P0</accession>
<organism evidence="1 2">
    <name type="scientific">Paramarasmius palmivorus</name>
    <dbReference type="NCBI Taxonomy" id="297713"/>
    <lineage>
        <taxon>Eukaryota</taxon>
        <taxon>Fungi</taxon>
        <taxon>Dikarya</taxon>
        <taxon>Basidiomycota</taxon>
        <taxon>Agaricomycotina</taxon>
        <taxon>Agaricomycetes</taxon>
        <taxon>Agaricomycetidae</taxon>
        <taxon>Agaricales</taxon>
        <taxon>Marasmiineae</taxon>
        <taxon>Marasmiaceae</taxon>
        <taxon>Paramarasmius</taxon>
    </lineage>
</organism>
<evidence type="ECO:0000313" key="1">
    <source>
        <dbReference type="EMBL" id="KAK7022005.1"/>
    </source>
</evidence>
<dbReference type="EMBL" id="JAYKXP010000155">
    <property type="protein sequence ID" value="KAK7022005.1"/>
    <property type="molecule type" value="Genomic_DNA"/>
</dbReference>
<dbReference type="AlphaFoldDB" id="A0AAW0B8P0"/>
<evidence type="ECO:0000313" key="2">
    <source>
        <dbReference type="Proteomes" id="UP001383192"/>
    </source>
</evidence>
<keyword evidence="2" id="KW-1185">Reference proteome</keyword>
<reference evidence="1 2" key="1">
    <citation type="submission" date="2024-01" db="EMBL/GenBank/DDBJ databases">
        <title>A draft genome for a cacao thread blight-causing isolate of Paramarasmius palmivorus.</title>
        <authorList>
            <person name="Baruah I.K."/>
            <person name="Bukari Y."/>
            <person name="Amoako-Attah I."/>
            <person name="Meinhardt L.W."/>
            <person name="Bailey B.A."/>
            <person name="Cohen S.P."/>
        </authorList>
    </citation>
    <scope>NUCLEOTIDE SEQUENCE [LARGE SCALE GENOMIC DNA]</scope>
    <source>
        <strain evidence="1 2">GH-12</strain>
    </source>
</reference>
<protein>
    <submittedName>
        <fullName evidence="1">Uncharacterized protein</fullName>
    </submittedName>
</protein>